<reference evidence="12" key="1">
    <citation type="submission" date="2013-04" db="EMBL/GenBank/DDBJ databases">
        <title>Comparative Genomics of Relapsing Fever Spirochetes.</title>
        <authorList>
            <person name="Schwan T.G."/>
            <person name="Raffel S.J."/>
            <person name="Porcella S.F."/>
            <person name="Martens C.A."/>
            <person name="Bruno D.P."/>
            <person name="Ricklefs S.M."/>
            <person name="Barbian K.B."/>
        </authorList>
    </citation>
    <scope>NUCLEOTIDE SEQUENCE [LARGE SCALE GENOMIC DNA]</scope>
    <source>
        <strain evidence="12">Co53</strain>
    </source>
</reference>
<evidence type="ECO:0000256" key="9">
    <source>
        <dbReference type="ARBA" id="ARBA00023139"/>
    </source>
</evidence>
<dbReference type="Gene3D" id="3.40.50.2300">
    <property type="match status" value="2"/>
</dbReference>
<comment type="subunit">
    <text evidence="3">Monomer.</text>
</comment>
<comment type="similarity">
    <text evidence="2">Belongs to the BMP lipoprotein family.</text>
</comment>
<evidence type="ECO:0000313" key="12">
    <source>
        <dbReference type="EMBL" id="AHH10554.1"/>
    </source>
</evidence>
<feature type="domain" description="ABC transporter substrate-binding protein PnrA-like" evidence="11">
    <location>
        <begin position="55"/>
        <end position="365"/>
    </location>
</feature>
<keyword evidence="7" id="KW-0732">Signal</keyword>
<evidence type="ECO:0000256" key="10">
    <source>
        <dbReference type="ARBA" id="ARBA00023288"/>
    </source>
</evidence>
<gene>
    <name evidence="12" type="ORF">BCO_0077100</name>
</gene>
<dbReference type="STRING" id="1313292.BCO_0077100"/>
<protein>
    <submittedName>
        <fullName evidence="12">Basic membrane protein C</fullName>
    </submittedName>
</protein>
<keyword evidence="8" id="KW-0472">Membrane</keyword>
<keyword evidence="13" id="KW-1185">Reference proteome</keyword>
<evidence type="ECO:0000256" key="3">
    <source>
        <dbReference type="ARBA" id="ARBA00011245"/>
    </source>
</evidence>
<keyword evidence="10" id="KW-0449">Lipoprotein</keyword>
<comment type="subcellular location">
    <subcellularLocation>
        <location evidence="1">Cell inner membrane</location>
        <topology evidence="1">Lipid-anchor</topology>
    </subcellularLocation>
</comment>
<organism evidence="12 13">
    <name type="scientific">Borrelia coriaceae ATCC 43381</name>
    <dbReference type="NCBI Taxonomy" id="1408429"/>
    <lineage>
        <taxon>Bacteria</taxon>
        <taxon>Pseudomonadati</taxon>
        <taxon>Spirochaetota</taxon>
        <taxon>Spirochaetia</taxon>
        <taxon>Spirochaetales</taxon>
        <taxon>Borreliaceae</taxon>
        <taxon>Borrelia</taxon>
    </lineage>
</organism>
<dbReference type="InterPro" id="IPR050957">
    <property type="entry name" value="BMP_lipoprotein"/>
</dbReference>
<accession>W5STN3</accession>
<keyword evidence="4" id="KW-0813">Transport</keyword>
<dbReference type="InterPro" id="IPR028082">
    <property type="entry name" value="Peripla_BP_I"/>
</dbReference>
<keyword evidence="5" id="KW-1003">Cell membrane</keyword>
<evidence type="ECO:0000256" key="4">
    <source>
        <dbReference type="ARBA" id="ARBA00022448"/>
    </source>
</evidence>
<evidence type="ECO:0000256" key="6">
    <source>
        <dbReference type="ARBA" id="ARBA00022519"/>
    </source>
</evidence>
<dbReference type="eggNOG" id="COG1744">
    <property type="taxonomic scope" value="Bacteria"/>
</dbReference>
<dbReference type="GO" id="GO:0005886">
    <property type="term" value="C:plasma membrane"/>
    <property type="evidence" value="ECO:0007669"/>
    <property type="project" value="UniProtKB-SubCell"/>
</dbReference>
<evidence type="ECO:0000259" key="11">
    <source>
        <dbReference type="Pfam" id="PF02608"/>
    </source>
</evidence>
<dbReference type="HOGENOM" id="CLU_038813_0_2_12"/>
<evidence type="ECO:0000313" key="13">
    <source>
        <dbReference type="Proteomes" id="UP000019330"/>
    </source>
</evidence>
<keyword evidence="9" id="KW-0564">Palmitate</keyword>
<dbReference type="AlphaFoldDB" id="W5STN3"/>
<dbReference type="SUPFAM" id="SSF53822">
    <property type="entry name" value="Periplasmic binding protein-like I"/>
    <property type="match status" value="1"/>
</dbReference>
<dbReference type="PANTHER" id="PTHR34296">
    <property type="entry name" value="TRANSCRIPTIONAL ACTIVATOR PROTEIN MED"/>
    <property type="match status" value="1"/>
</dbReference>
<dbReference type="Pfam" id="PF02608">
    <property type="entry name" value="Bmp"/>
    <property type="match status" value="1"/>
</dbReference>
<evidence type="ECO:0000256" key="8">
    <source>
        <dbReference type="ARBA" id="ARBA00023136"/>
    </source>
</evidence>
<dbReference type="PATRIC" id="fig|1313292.3.peg.403"/>
<dbReference type="EMBL" id="CP005745">
    <property type="protein sequence ID" value="AHH10554.1"/>
    <property type="molecule type" value="Genomic_DNA"/>
</dbReference>
<evidence type="ECO:0000256" key="5">
    <source>
        <dbReference type="ARBA" id="ARBA00022475"/>
    </source>
</evidence>
<dbReference type="InterPro" id="IPR003760">
    <property type="entry name" value="PnrA-like"/>
</dbReference>
<evidence type="ECO:0000256" key="7">
    <source>
        <dbReference type="ARBA" id="ARBA00022729"/>
    </source>
</evidence>
<evidence type="ECO:0000256" key="1">
    <source>
        <dbReference type="ARBA" id="ARBA00004519"/>
    </source>
</evidence>
<dbReference type="PANTHER" id="PTHR34296:SF2">
    <property type="entry name" value="ABC TRANSPORTER GUANOSINE-BINDING PROTEIN NUPN"/>
    <property type="match status" value="1"/>
</dbReference>
<keyword evidence="6" id="KW-0997">Cell inner membrane</keyword>
<name>W5STN3_9SPIR</name>
<dbReference type="Proteomes" id="UP000019330">
    <property type="component" value="Chromosome"/>
</dbReference>
<dbReference type="CDD" id="cd06354">
    <property type="entry name" value="PBP1_PrnA-like"/>
    <property type="match status" value="1"/>
</dbReference>
<evidence type="ECO:0000256" key="2">
    <source>
        <dbReference type="ARBA" id="ARBA00008610"/>
    </source>
</evidence>
<sequence length="376" mass="42226">MFIFLILKLENFKFVFRRGLIVSKNLCFMLLFSLFFMSCFSAKKSSTVINNQFVMGMLFPSSFDDNGYLQNAFEGALNISNEFEVKLIPKVLTAYSVEGKRLMTSDEVLAQDVFALQKYGSNFIWFISAYFSDPAIRFAYENPDILYGIIDDFGHEKAILPKNLISIVFRSEEGAFLAGYLASKISKSNRIGFVTSIYVEYVERFLVGFRAGAFYANPKTRVILKRVLNHNDGATGKAVAKYMYIENGVDIIFPVMGPASLGIFHAARELGPGHYVIGVNKDQSHLAPGYVIASVIKDVGRAIYEFSSNVIKSHDFNAGRIIEKGMKEGIIDFIKDPNIIGKDLFDDLTKIQAEIVNGKLVIPSTDYEFDLFKAKL</sequence>
<proteinExistence type="inferred from homology"/>